<feature type="transmembrane region" description="Helical" evidence="2">
    <location>
        <begin position="534"/>
        <end position="555"/>
    </location>
</feature>
<comment type="caution">
    <text evidence="3">The sequence shown here is derived from an EMBL/GenBank/DDBJ whole genome shotgun (WGS) entry which is preliminary data.</text>
</comment>
<feature type="region of interest" description="Disordered" evidence="1">
    <location>
        <begin position="371"/>
        <end position="409"/>
    </location>
</feature>
<feature type="compositionally biased region" description="Low complexity" evidence="1">
    <location>
        <begin position="371"/>
        <end position="383"/>
    </location>
</feature>
<keyword evidence="2" id="KW-0812">Transmembrane</keyword>
<feature type="transmembrane region" description="Helical" evidence="2">
    <location>
        <begin position="188"/>
        <end position="209"/>
    </location>
</feature>
<keyword evidence="4" id="KW-1185">Reference proteome</keyword>
<reference evidence="3" key="2">
    <citation type="journal article" date="2022" name="Res Sq">
        <title>Comparative Genomics Reveals Insights into the Divergent Evolution of Astigmatic Mites and Household Pest Adaptations.</title>
        <authorList>
            <person name="Xiong Q."/>
            <person name="Wan A.T.-Y."/>
            <person name="Liu X.-Y."/>
            <person name="Fung C.S.-H."/>
            <person name="Xiao X."/>
            <person name="Malainual N."/>
            <person name="Hou J."/>
            <person name="Wang L."/>
            <person name="Wang M."/>
            <person name="Yang K."/>
            <person name="Cui Y."/>
            <person name="Leung E."/>
            <person name="Nong W."/>
            <person name="Shin S.-K."/>
            <person name="Au S."/>
            <person name="Jeong K.Y."/>
            <person name="Chew F.T."/>
            <person name="Hui J."/>
            <person name="Leung T.F."/>
            <person name="Tungtrongchitr A."/>
            <person name="Zhong N."/>
            <person name="Liu Z."/>
            <person name="Tsui S."/>
        </authorList>
    </citation>
    <scope>NUCLEOTIDE SEQUENCE</scope>
    <source>
        <strain evidence="3">Derf</strain>
        <tissue evidence="3">Whole organism</tissue>
    </source>
</reference>
<dbReference type="GO" id="GO:0006508">
    <property type="term" value="P:proteolysis"/>
    <property type="evidence" value="ECO:0007669"/>
    <property type="project" value="UniProtKB-KW"/>
</dbReference>
<feature type="transmembrane region" description="Helical" evidence="2">
    <location>
        <begin position="418"/>
        <end position="437"/>
    </location>
</feature>
<evidence type="ECO:0000256" key="2">
    <source>
        <dbReference type="SAM" id="Phobius"/>
    </source>
</evidence>
<dbReference type="AlphaFoldDB" id="A0A922I2X9"/>
<feature type="region of interest" description="Disordered" evidence="1">
    <location>
        <begin position="71"/>
        <end position="150"/>
    </location>
</feature>
<organism evidence="3 4">
    <name type="scientific">Dermatophagoides farinae</name>
    <name type="common">American house dust mite</name>
    <dbReference type="NCBI Taxonomy" id="6954"/>
    <lineage>
        <taxon>Eukaryota</taxon>
        <taxon>Metazoa</taxon>
        <taxon>Ecdysozoa</taxon>
        <taxon>Arthropoda</taxon>
        <taxon>Chelicerata</taxon>
        <taxon>Arachnida</taxon>
        <taxon>Acari</taxon>
        <taxon>Acariformes</taxon>
        <taxon>Sarcoptiformes</taxon>
        <taxon>Astigmata</taxon>
        <taxon>Psoroptidia</taxon>
        <taxon>Analgoidea</taxon>
        <taxon>Pyroglyphidae</taxon>
        <taxon>Dermatophagoidinae</taxon>
        <taxon>Dermatophagoides</taxon>
    </lineage>
</organism>
<accession>A0A922I2X9</accession>
<evidence type="ECO:0000313" key="3">
    <source>
        <dbReference type="EMBL" id="KAH9517652.1"/>
    </source>
</evidence>
<feature type="transmembrane region" description="Helical" evidence="2">
    <location>
        <begin position="230"/>
        <end position="254"/>
    </location>
</feature>
<gene>
    <name evidence="3" type="primary">VMP1_1</name>
    <name evidence="3" type="ORF">DERF_008302</name>
</gene>
<feature type="compositionally biased region" description="Low complexity" evidence="1">
    <location>
        <begin position="570"/>
        <end position="580"/>
    </location>
</feature>
<sequence>MIKTDQEEVKTQDIESLTKSQTVSLSSSSSSLAFKYIKPFFFSFSSEIYCYSIFERILIRIFLFLQNKMPSSPTTASYNLRSRSTTKNNKQNGSTIHIQKSKESANGQPKFAANGLVNNHHNDKQEENYSASRSRTRSSSFSHHHHHLTERQKDEIQSLVLWRRPFKTIYHAIHNFIDLLNNCYNFLIIHHLRLCLSMTIFVLIFFLALQLEGGHQPYVQYVYKRLAWCLYWCGLGILSSVGLGTGLHTFILYLGPHIASVTLAAYECNSLDFPEPPYPDEIICPTNTASNSATAAAAAAAAIGSSINVWSIMSKVRLEAFMWGAGTALGELPPYFISRAHRLAMHQGQDVDDDNILEELEEIEDLVTTDVDGGDQQQQQQQQNDLSTSNKPNSSIEPATTNVERRTSSWGQTLKTKMVLLMKRMGFFGILACASIPNPLFDLAGIICGYSLISFWTFFGATLLGKAVFKMHIQKLVVIVVFNEVYVQSVLTFCRNIPYIGHYIHEPLRDYLQHQKKSLHRGTNQMIQTKGQSWISFIFESFVIIMVTYFMVSIINSMAQSNLKQYYQQKQKQQQQQQKQHSGDTTMANNDDDDDNNKSQSKATTISPKKLDKND</sequence>
<feature type="compositionally biased region" description="Polar residues" evidence="1">
    <location>
        <begin position="384"/>
        <end position="409"/>
    </location>
</feature>
<feature type="compositionally biased region" description="Low complexity" evidence="1">
    <location>
        <begin position="130"/>
        <end position="141"/>
    </location>
</feature>
<keyword evidence="3" id="KW-0378">Hydrolase</keyword>
<feature type="transmembrane region" description="Helical" evidence="2">
    <location>
        <begin position="295"/>
        <end position="313"/>
    </location>
</feature>
<reference evidence="3" key="1">
    <citation type="submission" date="2013-05" db="EMBL/GenBank/DDBJ databases">
        <authorList>
            <person name="Yim A.K.Y."/>
            <person name="Chan T.F."/>
            <person name="Ji K.M."/>
            <person name="Liu X.Y."/>
            <person name="Zhou J.W."/>
            <person name="Li R.Q."/>
            <person name="Yang K.Y."/>
            <person name="Li J."/>
            <person name="Li M."/>
            <person name="Law P.T.W."/>
            <person name="Wu Y.L."/>
            <person name="Cai Z.L."/>
            <person name="Qin H."/>
            <person name="Bao Y."/>
            <person name="Leung R.K.K."/>
            <person name="Ng P.K.S."/>
            <person name="Zou J."/>
            <person name="Zhong X.J."/>
            <person name="Ran P.X."/>
            <person name="Zhong N.S."/>
            <person name="Liu Z.G."/>
            <person name="Tsui S.K.W."/>
        </authorList>
    </citation>
    <scope>NUCLEOTIDE SEQUENCE</scope>
    <source>
        <strain evidence="3">Derf</strain>
        <tissue evidence="3">Whole organism</tissue>
    </source>
</reference>
<dbReference type="GO" id="GO:0008233">
    <property type="term" value="F:peptidase activity"/>
    <property type="evidence" value="ECO:0007669"/>
    <property type="project" value="UniProtKB-KW"/>
</dbReference>
<keyword evidence="2" id="KW-1133">Transmembrane helix</keyword>
<protein>
    <submittedName>
        <fullName evidence="3">Vacuolar membrane protease</fullName>
    </submittedName>
</protein>
<feature type="compositionally biased region" description="Polar residues" evidence="1">
    <location>
        <begin position="71"/>
        <end position="98"/>
    </location>
</feature>
<proteinExistence type="predicted"/>
<evidence type="ECO:0000256" key="1">
    <source>
        <dbReference type="SAM" id="MobiDB-lite"/>
    </source>
</evidence>
<dbReference type="Proteomes" id="UP000790347">
    <property type="component" value="Unassembled WGS sequence"/>
</dbReference>
<feature type="transmembrane region" description="Helical" evidence="2">
    <location>
        <begin position="443"/>
        <end position="464"/>
    </location>
</feature>
<feature type="region of interest" description="Disordered" evidence="1">
    <location>
        <begin position="570"/>
        <end position="615"/>
    </location>
</feature>
<evidence type="ECO:0000313" key="4">
    <source>
        <dbReference type="Proteomes" id="UP000790347"/>
    </source>
</evidence>
<name>A0A922I2X9_DERFA</name>
<feature type="compositionally biased region" description="Polar residues" evidence="1">
    <location>
        <begin position="598"/>
        <end position="607"/>
    </location>
</feature>
<dbReference type="EMBL" id="ASGP02000003">
    <property type="protein sequence ID" value="KAH9517652.1"/>
    <property type="molecule type" value="Genomic_DNA"/>
</dbReference>
<keyword evidence="3" id="KW-0645">Protease</keyword>
<keyword evidence="2" id="KW-0472">Membrane</keyword>